<keyword evidence="2" id="KW-0012">Acyltransferase</keyword>
<dbReference type="PANTHER" id="PTHR34069:SF3">
    <property type="entry name" value="ACYL-COA:ACYL-COA ALKYLTRANSFERASE"/>
    <property type="match status" value="1"/>
</dbReference>
<keyword evidence="5" id="KW-1185">Reference proteome</keyword>
<evidence type="ECO:0000256" key="1">
    <source>
        <dbReference type="ARBA" id="ARBA00022679"/>
    </source>
</evidence>
<gene>
    <name evidence="4" type="ORF">ACFO0J_08080</name>
</gene>
<dbReference type="Gene3D" id="3.40.47.10">
    <property type="match status" value="2"/>
</dbReference>
<dbReference type="EMBL" id="JBHSDY010000004">
    <property type="protein sequence ID" value="MFC4297998.1"/>
    <property type="molecule type" value="Genomic_DNA"/>
</dbReference>
<protein>
    <submittedName>
        <fullName evidence="4">Iron-containing redox enzyme family protein</fullName>
    </submittedName>
</protein>
<evidence type="ECO:0000313" key="4">
    <source>
        <dbReference type="EMBL" id="MFC4297998.1"/>
    </source>
</evidence>
<dbReference type="SUPFAM" id="SSF53901">
    <property type="entry name" value="Thiolase-like"/>
    <property type="match status" value="2"/>
</dbReference>
<accession>A0ABV8RXV4</accession>
<dbReference type="Pfam" id="PF08541">
    <property type="entry name" value="ACP_syn_III_C"/>
    <property type="match status" value="1"/>
</dbReference>
<reference evidence="5" key="1">
    <citation type="journal article" date="2019" name="Int. J. Syst. Evol. Microbiol.">
        <title>The Global Catalogue of Microorganisms (GCM) 10K type strain sequencing project: providing services to taxonomists for standard genome sequencing and annotation.</title>
        <authorList>
            <consortium name="The Broad Institute Genomics Platform"/>
            <consortium name="The Broad Institute Genome Sequencing Center for Infectious Disease"/>
            <person name="Wu L."/>
            <person name="Ma J."/>
        </authorList>
    </citation>
    <scope>NUCLEOTIDE SEQUENCE [LARGE SCALE GENOMIC DNA]</scope>
    <source>
        <strain evidence="5">CGMCC 1.19029</strain>
    </source>
</reference>
<name>A0ABV8RXV4_9BURK</name>
<dbReference type="RefSeq" id="WP_376812558.1">
    <property type="nucleotide sequence ID" value="NZ_JBHSDY010000004.1"/>
</dbReference>
<comment type="caution">
    <text evidence="4">The sequence shown here is derived from an EMBL/GenBank/DDBJ whole genome shotgun (WGS) entry which is preliminary data.</text>
</comment>
<dbReference type="InterPro" id="IPR016039">
    <property type="entry name" value="Thiolase-like"/>
</dbReference>
<evidence type="ECO:0000313" key="5">
    <source>
        <dbReference type="Proteomes" id="UP001595756"/>
    </source>
</evidence>
<dbReference type="InterPro" id="IPR016084">
    <property type="entry name" value="Haem_Oase-like_multi-hlx"/>
</dbReference>
<sequence>MPTAFHRVYLESAGYFMPGEPVSNEDMDHYIAPLNRLSKRIKHRILAENGIRQRHYAIDSTGATVFSNAQMAAHAIRDCLRRGDSDLSAVSLLASGSSGGDALMPGFANMIQGELAAPPMETLSVHGICAASVSAIQAAAQAVELGGHGSALAVASELPSRLFKRSRFATQGYDADFDAHFLRWMLSDGAGAVLLGHTGRPLPGTSQGVRLRLKWVHQRAFSGDYPVCMQLGLPVGGQKNHLDYPSWAEAEADGALSLRQDIRLLPHLFDIGIHEYAQLVRDGWLNPAQVDHFLCHYSSEKFIPVVEDLMHKAGLVIPRERWFSNLAWRGNTGAASILIMLAEFLETREVKPGEQIFCYVPESGRFMAAYMLLEAEAAQARPAADTATGTASIATAAGAHARHTGADADTAAHTHADLITPPHDPATAPHGLGGLLTELAAIWHGYRSQVWRTPVVRRLRERRFRTADYLRWMEHWIPQVREGSRWMREGAASLSGRYAPLAALIDLHAGEEQNDFEILFRDYRHAGGTVDEIGALRRNPGGEALNAYLHGLAATRDPIGLLGAIYIIEGTGQRIVPALLPLLRAGLSLPPDAFRFLEYHGHNDEHHLARWLSAVELALDCAEDDRAEQRIIDTARRTAALYLMQFHHVMEDEGA</sequence>
<dbReference type="PANTHER" id="PTHR34069">
    <property type="entry name" value="3-OXOACYL-[ACYL-CARRIER-PROTEIN] SYNTHASE 3"/>
    <property type="match status" value="1"/>
</dbReference>
<dbReference type="Proteomes" id="UP001595756">
    <property type="component" value="Unassembled WGS sequence"/>
</dbReference>
<dbReference type="Gene3D" id="1.20.910.10">
    <property type="entry name" value="Heme oxygenase-like"/>
    <property type="match status" value="1"/>
</dbReference>
<organism evidence="4 5">
    <name type="scientific">Castellaniella hirudinis</name>
    <dbReference type="NCBI Taxonomy" id="1144617"/>
    <lineage>
        <taxon>Bacteria</taxon>
        <taxon>Pseudomonadati</taxon>
        <taxon>Pseudomonadota</taxon>
        <taxon>Betaproteobacteria</taxon>
        <taxon>Burkholderiales</taxon>
        <taxon>Alcaligenaceae</taxon>
        <taxon>Castellaniella</taxon>
    </lineage>
</organism>
<evidence type="ECO:0000256" key="2">
    <source>
        <dbReference type="ARBA" id="ARBA00023315"/>
    </source>
</evidence>
<dbReference type="InterPro" id="IPR013747">
    <property type="entry name" value="ACP_syn_III_C"/>
</dbReference>
<keyword evidence="1" id="KW-0808">Transferase</keyword>
<dbReference type="Pfam" id="PF14518">
    <property type="entry name" value="Haem_oxygenas_2"/>
    <property type="match status" value="1"/>
</dbReference>
<dbReference type="SUPFAM" id="SSF48613">
    <property type="entry name" value="Heme oxygenase-like"/>
    <property type="match status" value="1"/>
</dbReference>
<feature type="domain" description="Beta-ketoacyl-[acyl-carrier-protein] synthase III C-terminal" evidence="3">
    <location>
        <begin position="285"/>
        <end position="359"/>
    </location>
</feature>
<evidence type="ECO:0000259" key="3">
    <source>
        <dbReference type="Pfam" id="PF08541"/>
    </source>
</evidence>
<dbReference type="CDD" id="cd00827">
    <property type="entry name" value="init_cond_enzymes"/>
    <property type="match status" value="1"/>
</dbReference>
<proteinExistence type="predicted"/>